<dbReference type="Gene3D" id="3.40.50.300">
    <property type="entry name" value="P-loop containing nucleotide triphosphate hydrolases"/>
    <property type="match status" value="1"/>
</dbReference>
<evidence type="ECO:0000256" key="2">
    <source>
        <dbReference type="ARBA" id="ARBA00022448"/>
    </source>
</evidence>
<dbReference type="Pfam" id="PF00664">
    <property type="entry name" value="ABC_membrane"/>
    <property type="match status" value="1"/>
</dbReference>
<evidence type="ECO:0000256" key="8">
    <source>
        <dbReference type="ARBA" id="ARBA00023136"/>
    </source>
</evidence>
<dbReference type="InterPro" id="IPR036640">
    <property type="entry name" value="ABC1_TM_sf"/>
</dbReference>
<dbReference type="PROSITE" id="PS50929">
    <property type="entry name" value="ABC_TM1F"/>
    <property type="match status" value="1"/>
</dbReference>
<dbReference type="AlphaFoldDB" id="A0A508AF53"/>
<dbReference type="EMBL" id="VICD02000239">
    <property type="protein sequence ID" value="KAB8174003.1"/>
    <property type="molecule type" value="Genomic_DNA"/>
</dbReference>
<gene>
    <name evidence="9" type="ORF">FKV24_013885</name>
</gene>
<dbReference type="CDD" id="cd18576">
    <property type="entry name" value="ABC_6TM_bac_exporter_ABCB8_10_like"/>
    <property type="match status" value="1"/>
</dbReference>
<dbReference type="GO" id="GO:0015421">
    <property type="term" value="F:ABC-type oligopeptide transporter activity"/>
    <property type="evidence" value="ECO:0007669"/>
    <property type="project" value="TreeGrafter"/>
</dbReference>
<dbReference type="PANTHER" id="PTHR43394">
    <property type="entry name" value="ATP-DEPENDENT PERMEASE MDL1, MITOCHONDRIAL"/>
    <property type="match status" value="1"/>
</dbReference>
<dbReference type="GO" id="GO:0005524">
    <property type="term" value="F:ATP binding"/>
    <property type="evidence" value="ECO:0007669"/>
    <property type="project" value="UniProtKB-KW"/>
</dbReference>
<protein>
    <submittedName>
        <fullName evidence="9">ATP-binding cassette domain-containing protein</fullName>
    </submittedName>
</protein>
<keyword evidence="6 9" id="KW-0067">ATP-binding</keyword>
<dbReference type="Pfam" id="PF00005">
    <property type="entry name" value="ABC_tran"/>
    <property type="match status" value="1"/>
</dbReference>
<evidence type="ECO:0000313" key="10">
    <source>
        <dbReference type="Proteomes" id="UP000320431"/>
    </source>
</evidence>
<evidence type="ECO:0000256" key="5">
    <source>
        <dbReference type="ARBA" id="ARBA00022741"/>
    </source>
</evidence>
<dbReference type="SMART" id="SM00382">
    <property type="entry name" value="AAA"/>
    <property type="match status" value="1"/>
</dbReference>
<evidence type="ECO:0000256" key="4">
    <source>
        <dbReference type="ARBA" id="ARBA00022692"/>
    </source>
</evidence>
<evidence type="ECO:0000256" key="7">
    <source>
        <dbReference type="ARBA" id="ARBA00022989"/>
    </source>
</evidence>
<dbReference type="InterPro" id="IPR003593">
    <property type="entry name" value="AAA+_ATPase"/>
</dbReference>
<evidence type="ECO:0000256" key="1">
    <source>
        <dbReference type="ARBA" id="ARBA00004651"/>
    </source>
</evidence>
<keyword evidence="4" id="KW-0812">Transmembrane</keyword>
<dbReference type="PROSITE" id="PS00211">
    <property type="entry name" value="ABC_TRANSPORTER_1"/>
    <property type="match status" value="1"/>
</dbReference>
<dbReference type="SUPFAM" id="SSF52540">
    <property type="entry name" value="P-loop containing nucleoside triphosphate hydrolases"/>
    <property type="match status" value="1"/>
</dbReference>
<dbReference type="Gene3D" id="1.20.1560.10">
    <property type="entry name" value="ABC transporter type 1, transmembrane domain"/>
    <property type="match status" value="1"/>
</dbReference>
<keyword evidence="7" id="KW-1133">Transmembrane helix</keyword>
<accession>A0A508AF53</accession>
<dbReference type="GO" id="GO:0016887">
    <property type="term" value="F:ATP hydrolysis activity"/>
    <property type="evidence" value="ECO:0007669"/>
    <property type="project" value="InterPro"/>
</dbReference>
<dbReference type="PROSITE" id="PS50893">
    <property type="entry name" value="ABC_TRANSPORTER_2"/>
    <property type="match status" value="1"/>
</dbReference>
<keyword evidence="8" id="KW-0472">Membrane</keyword>
<dbReference type="InterPro" id="IPR011527">
    <property type="entry name" value="ABC1_TM_dom"/>
</dbReference>
<evidence type="ECO:0000313" key="9">
    <source>
        <dbReference type="EMBL" id="KAB8174003.1"/>
    </source>
</evidence>
<sequence length="589" mass="63839">MGLESPLRSGGDSAAMLSRMRRMAELAWPYWQRIALCLVLILVAMGIQLSLPLGVQAIFDQVLTSAGKRYVHIVAGGLLVFFVLRSVLSFWGQFLLQRIGDTIVVDLRRRLFRHYHALGLGYHHKQKVGDLLSRLGSDVAALRNAISNLIVSFITNVFQLIGATVIMMLMNWKLGLMVLAVSPMVTVVSRSFGPLFRRLAASVQDQLASSTTIAQESLAGIEVTKTFGRGEYESGRYDVAMGRFLDAATSARRVDAAFNALVAFLASFSTIAIFWYGGLEVSDGRLSAGTLVAFLLYSQNVSNGIAGIAQHYSSFSQAAGASDRVFEIIDTPLGVTDGPEAFAFSGSTATVRFEGVWFHYRPGAPVLRNITLEAAPGQTVALVGASGAGKSTLVKLVSRLFDPCEGRIEINGRDLRHYTLQSVQDAVSVVSQDVFLFGTSVMENIRYGRLDASDSEVEQAAIAANAHEFIGKLPEGYHTPVGERGVQLSGGQRQRISIARALLKDAPILVLDEATSAVDTRSEGLIQEAIERLKMTRTTFVIAHRLDTLRNADQILVMAAGSIVARPDYEVLVGAGANSFRSLCRPMEA</sequence>
<reference evidence="9 10" key="1">
    <citation type="submission" date="2019-10" db="EMBL/GenBank/DDBJ databases">
        <title>Lysobacter alkalisoli sp. nov., isolated from saline-alkaline soil.</title>
        <authorList>
            <person name="Sun J.-Q."/>
        </authorList>
    </citation>
    <scope>NUCLEOTIDE SEQUENCE [LARGE SCALE GENOMIC DNA]</scope>
    <source>
        <strain evidence="9 10">KCTC 42381</strain>
    </source>
</reference>
<keyword evidence="3" id="KW-1003">Cell membrane</keyword>
<dbReference type="InterPro" id="IPR003439">
    <property type="entry name" value="ABC_transporter-like_ATP-bd"/>
</dbReference>
<keyword evidence="5" id="KW-0547">Nucleotide-binding</keyword>
<evidence type="ECO:0000256" key="6">
    <source>
        <dbReference type="ARBA" id="ARBA00022840"/>
    </source>
</evidence>
<organism evidence="9 10">
    <name type="scientific">Marilutibacter maris</name>
    <dbReference type="NCBI Taxonomy" id="1605891"/>
    <lineage>
        <taxon>Bacteria</taxon>
        <taxon>Pseudomonadati</taxon>
        <taxon>Pseudomonadota</taxon>
        <taxon>Gammaproteobacteria</taxon>
        <taxon>Lysobacterales</taxon>
        <taxon>Lysobacteraceae</taxon>
        <taxon>Marilutibacter</taxon>
    </lineage>
</organism>
<dbReference type="InterPro" id="IPR039421">
    <property type="entry name" value="Type_1_exporter"/>
</dbReference>
<keyword evidence="2" id="KW-0813">Transport</keyword>
<dbReference type="InterPro" id="IPR027417">
    <property type="entry name" value="P-loop_NTPase"/>
</dbReference>
<comment type="caution">
    <text evidence="9">The sequence shown here is derived from an EMBL/GenBank/DDBJ whole genome shotgun (WGS) entry which is preliminary data.</text>
</comment>
<dbReference type="FunFam" id="3.40.50.300:FF:000221">
    <property type="entry name" value="Multidrug ABC transporter ATP-binding protein"/>
    <property type="match status" value="1"/>
</dbReference>
<dbReference type="InterPro" id="IPR017871">
    <property type="entry name" value="ABC_transporter-like_CS"/>
</dbReference>
<dbReference type="PANTHER" id="PTHR43394:SF1">
    <property type="entry name" value="ATP-BINDING CASSETTE SUB-FAMILY B MEMBER 10, MITOCHONDRIAL"/>
    <property type="match status" value="1"/>
</dbReference>
<dbReference type="GO" id="GO:0005886">
    <property type="term" value="C:plasma membrane"/>
    <property type="evidence" value="ECO:0007669"/>
    <property type="project" value="UniProtKB-SubCell"/>
</dbReference>
<comment type="subcellular location">
    <subcellularLocation>
        <location evidence="1">Cell membrane</location>
        <topology evidence="1">Multi-pass membrane protein</topology>
    </subcellularLocation>
</comment>
<dbReference type="SUPFAM" id="SSF90123">
    <property type="entry name" value="ABC transporter transmembrane region"/>
    <property type="match status" value="1"/>
</dbReference>
<evidence type="ECO:0000256" key="3">
    <source>
        <dbReference type="ARBA" id="ARBA00022475"/>
    </source>
</evidence>
<proteinExistence type="predicted"/>
<name>A0A508AF53_9GAMM</name>
<dbReference type="Proteomes" id="UP000320431">
    <property type="component" value="Unassembled WGS sequence"/>
</dbReference>